<dbReference type="Gene3D" id="3.40.1810.10">
    <property type="entry name" value="Transcription factor, MADS-box"/>
    <property type="match status" value="1"/>
</dbReference>
<organism evidence="8">
    <name type="scientific">Oryza barthii</name>
    <dbReference type="NCBI Taxonomy" id="65489"/>
    <lineage>
        <taxon>Eukaryota</taxon>
        <taxon>Viridiplantae</taxon>
        <taxon>Streptophyta</taxon>
        <taxon>Embryophyta</taxon>
        <taxon>Tracheophyta</taxon>
        <taxon>Spermatophyta</taxon>
        <taxon>Magnoliopsida</taxon>
        <taxon>Liliopsida</taxon>
        <taxon>Poales</taxon>
        <taxon>Poaceae</taxon>
        <taxon>BOP clade</taxon>
        <taxon>Oryzoideae</taxon>
        <taxon>Oryzeae</taxon>
        <taxon>Oryzinae</taxon>
        <taxon>Oryza</taxon>
    </lineage>
</organism>
<dbReference type="STRING" id="65489.A0A0D3EMP7"/>
<reference evidence="8" key="2">
    <citation type="submission" date="2015-03" db="UniProtKB">
        <authorList>
            <consortium name="EnsemblPlants"/>
        </authorList>
    </citation>
    <scope>IDENTIFICATION</scope>
</reference>
<evidence type="ECO:0000256" key="5">
    <source>
        <dbReference type="ARBA" id="ARBA00023242"/>
    </source>
</evidence>
<accession>A0A0D3EMP7</accession>
<reference evidence="8" key="1">
    <citation type="journal article" date="2009" name="Rice">
        <title>De Novo Next Generation Sequencing of Plant Genomes.</title>
        <authorList>
            <person name="Rounsley S."/>
            <person name="Marri P.R."/>
            <person name="Yu Y."/>
            <person name="He R."/>
            <person name="Sisneros N."/>
            <person name="Goicoechea J.L."/>
            <person name="Lee S.J."/>
            <person name="Angelova A."/>
            <person name="Kudrna D."/>
            <person name="Luo M."/>
            <person name="Affourtit J."/>
            <person name="Desany B."/>
            <person name="Knight J."/>
            <person name="Niazi F."/>
            <person name="Egholm M."/>
            <person name="Wing R.A."/>
        </authorList>
    </citation>
    <scope>NUCLEOTIDE SEQUENCE [LARGE SCALE GENOMIC DNA]</scope>
    <source>
        <strain evidence="8">cv. IRGC 105608</strain>
    </source>
</reference>
<dbReference type="GO" id="GO:0046983">
    <property type="term" value="F:protein dimerization activity"/>
    <property type="evidence" value="ECO:0007669"/>
    <property type="project" value="InterPro"/>
</dbReference>
<dbReference type="InterPro" id="IPR002100">
    <property type="entry name" value="TF_MADSbox"/>
</dbReference>
<feature type="domain" description="MADS-box" evidence="7">
    <location>
        <begin position="1"/>
        <end position="50"/>
    </location>
</feature>
<dbReference type="SUPFAM" id="SSF55455">
    <property type="entry name" value="SRF-like"/>
    <property type="match status" value="1"/>
</dbReference>
<dbReference type="AlphaFoldDB" id="A0A0D3EMP7"/>
<evidence type="ECO:0000313" key="9">
    <source>
        <dbReference type="Proteomes" id="UP000026960"/>
    </source>
</evidence>
<dbReference type="PANTHER" id="PTHR11945:SF387">
    <property type="entry name" value="AGAMOUS-LIKE MADS-BOX PROTEIN AGL80"/>
    <property type="match status" value="1"/>
</dbReference>
<dbReference type="GO" id="GO:0045944">
    <property type="term" value="P:positive regulation of transcription by RNA polymerase II"/>
    <property type="evidence" value="ECO:0007669"/>
    <property type="project" value="InterPro"/>
</dbReference>
<comment type="subcellular location">
    <subcellularLocation>
        <location evidence="1">Nucleus</location>
    </subcellularLocation>
</comment>
<keyword evidence="9" id="KW-1185">Reference proteome</keyword>
<dbReference type="PANTHER" id="PTHR11945">
    <property type="entry name" value="MADS BOX PROTEIN"/>
    <property type="match status" value="1"/>
</dbReference>
<dbReference type="GO" id="GO:0005634">
    <property type="term" value="C:nucleus"/>
    <property type="evidence" value="ECO:0007669"/>
    <property type="project" value="UniProtKB-SubCell"/>
</dbReference>
<keyword evidence="2" id="KW-0805">Transcription regulation</keyword>
<evidence type="ECO:0000256" key="1">
    <source>
        <dbReference type="ARBA" id="ARBA00004123"/>
    </source>
</evidence>
<evidence type="ECO:0000256" key="3">
    <source>
        <dbReference type="ARBA" id="ARBA00023125"/>
    </source>
</evidence>
<dbReference type="HOGENOM" id="CLU_053053_7_2_1"/>
<evidence type="ECO:0000256" key="6">
    <source>
        <dbReference type="SAM" id="MobiDB-lite"/>
    </source>
</evidence>
<dbReference type="PROSITE" id="PS50066">
    <property type="entry name" value="MADS_BOX_2"/>
    <property type="match status" value="1"/>
</dbReference>
<feature type="region of interest" description="Disordered" evidence="6">
    <location>
        <begin position="216"/>
        <end position="240"/>
    </location>
</feature>
<dbReference type="Pfam" id="PF00319">
    <property type="entry name" value="SRF-TF"/>
    <property type="match status" value="1"/>
</dbReference>
<sequence>MARNRIILKKVAKDSTRRLTFKKRRRGLIKKAGELASLCGIGVCVVVYGEGEVKPEVWPSAPEARAILSRFNSAPNIDRFKRVTNQEQYLRKRIAKARERTSKADDGNRERDATIMLYEAATGKCPVADLNVQELTNLGLVIDERINHLKERIERLGGAALMAPPPSTQPAEASSSLPPLVPYANGAGMEGNKRMKVSTHQKGWFINMSTMTGDAGTSADVEGNTGVGTSARGDMMHLSN</sequence>
<dbReference type="eggNOG" id="KOG0014">
    <property type="taxonomic scope" value="Eukaryota"/>
</dbReference>
<dbReference type="PRINTS" id="PR00404">
    <property type="entry name" value="MADSDOMAIN"/>
</dbReference>
<dbReference type="SMART" id="SM00432">
    <property type="entry name" value="MADS"/>
    <property type="match status" value="1"/>
</dbReference>
<dbReference type="GO" id="GO:0000978">
    <property type="term" value="F:RNA polymerase II cis-regulatory region sequence-specific DNA binding"/>
    <property type="evidence" value="ECO:0007669"/>
    <property type="project" value="TreeGrafter"/>
</dbReference>
<dbReference type="GO" id="GO:0000981">
    <property type="term" value="F:DNA-binding transcription factor activity, RNA polymerase II-specific"/>
    <property type="evidence" value="ECO:0007669"/>
    <property type="project" value="InterPro"/>
</dbReference>
<protein>
    <recommendedName>
        <fullName evidence="7">MADS-box domain-containing protein</fullName>
    </recommendedName>
</protein>
<dbReference type="PaxDb" id="65489-OBART01G12040.1"/>
<dbReference type="EnsemblPlants" id="OBART01G12040.1">
    <property type="protein sequence ID" value="OBART01G12040.1"/>
    <property type="gene ID" value="OBART01G12040"/>
</dbReference>
<dbReference type="InterPro" id="IPR033897">
    <property type="entry name" value="SRF-like_MADS-box"/>
</dbReference>
<evidence type="ECO:0000259" key="7">
    <source>
        <dbReference type="PROSITE" id="PS50066"/>
    </source>
</evidence>
<dbReference type="Proteomes" id="UP000026960">
    <property type="component" value="Chromosome 1"/>
</dbReference>
<proteinExistence type="predicted"/>
<evidence type="ECO:0000313" key="8">
    <source>
        <dbReference type="EnsemblPlants" id="OBART01G12040.1"/>
    </source>
</evidence>
<dbReference type="Gramene" id="OBART01G12040.1">
    <property type="protein sequence ID" value="OBART01G12040.1"/>
    <property type="gene ID" value="OBART01G12040"/>
</dbReference>
<dbReference type="InterPro" id="IPR036879">
    <property type="entry name" value="TF_MADSbox_sf"/>
</dbReference>
<evidence type="ECO:0000256" key="2">
    <source>
        <dbReference type="ARBA" id="ARBA00023015"/>
    </source>
</evidence>
<keyword evidence="5" id="KW-0539">Nucleus</keyword>
<name>A0A0D3EMP7_9ORYZ</name>
<keyword evidence="4" id="KW-0804">Transcription</keyword>
<evidence type="ECO:0000256" key="4">
    <source>
        <dbReference type="ARBA" id="ARBA00023163"/>
    </source>
</evidence>
<keyword evidence="3" id="KW-0238">DNA-binding</keyword>
<dbReference type="CDD" id="cd00266">
    <property type="entry name" value="MADS_SRF_like"/>
    <property type="match status" value="1"/>
</dbReference>